<evidence type="ECO:0000313" key="2">
    <source>
        <dbReference type="EMBL" id="OQR91088.1"/>
    </source>
</evidence>
<sequence length="1757" mass="192297">MAQVAPLVADIPEGTSAWETLKELCGLGYVLSSVLLGVFSLFQFLGYMDNDFLWPGFAINDVSNVLVNVLNTQLSLTTRPVALDLVSPSAGLSAREVYGVNYAYPRQLMYHDLAMVPAAIAGLRALDVSSVIYMVAQYCWVDFEKRWAMAHTERRQARCRNRYVANGAVYMEPVLRNINYNSWALATQGLFMERIGNAVAATRDGPTFLEYLSNHEHTPLQEEIGVWTAHGLTSFELQWANQYQIGLEESVAIENALGLVYLLRLKTVPWTNRGALWTSDYLYAGLVNDFNALHRNESLVRNASTFYGQRAPDWMEYYNVGYPLSAVNQATHDGIGPLANIDLRWVQPPGAVTAAVAAFRTMLLATLEANESVAAMFEASATLSFKVVPPTWAAPGRQFFGGNPMCAFGSGLPFPQASFGFDDACEVAMPLTVEWDAMNSLFALAALGSATASVICAPCSLADAPVCFGAFATATACHAQLPAIDLTSALEQLAPLELSVLQYVGNASSDLSIVTQPLLAPEWAFFGCMGIYDWVLGTREVVSFEGDAGSYTLLSYATPPAATATATVSSTVVIYIWYCAALTSVGLVTVATCIFVQFLVLRPRRCHWLVFHRLTSAAWLSRALVLLRGLAGILCLSTLPVAPLTQRGLEQLTVAPRPVWLSGLFAGEAVWITYVAHEVLHPISGVYTRLYAPWSTLLAWLLLLALDIWAPVALTASLDRQCQSLNMDHNIYCSSGAIQVGSVGRTLLLGGINLASVAVCIGIVLLWKRRSVELDDVPCFLLPSSAVAFLRHQAAGRSVTESFDVVTATMMGILRLPRCYFDTKLWRVIDLDSHGIRLAGTKLTLPFALTPLTAADSSPGGDVKTQVSVFRRLKRRLRKLILVAGVGYTGLSLASNVAYLTVAQSFLANDYGWAGFNSTGMHAFLANRFNLELLLASRSANLDVTATSFADFEQRYDGSETSISWSRSAARRALGDPATPLTAIVQGLRDMDPCKLPWMFTQYCWLDFDKRWEMASTTQRQFRCQIQSTNGAVYLESGLRNINSWEAWEACWGSSFQVGIAAWLESTAAGAEWFIGVRSNDLSVADEAALWRGRHGISRFQLQWQNYKTIGFRDAFTVTSALGYMSALSLGQSSGSYHVRQQTSMRMYWSFASDLWAVATNATSVCGQSLVRQSQAFAFANTSAEELLYENLTLVAPINAGLDVVQTLVGPFGAIDLEYVLGPPPLLLFYASFRAQLASLLAENATAQAAYLRLPTWAFLMPVPSSMWAVNASLVVGGNMMCGSDLPAYAPTYGFYRGYGMSNACFANFLESTPPSTPLLLFASLGYHLTLPSADVAAICSLDAYSGLGCSEAFGAYFDFVAAHDSVFQTLSPLAHAARASVLTLGVEAAQFISSDGIGSLVSLYRINLLEPTDLPWNFYGWCYLYEWAVGNREVVMFEGDAGSVTVLSARTDVQSMSPDPGEVPVSFSLLCQSFNFYVSWVLIVVASGVAGFALLHAESVEGQNFFCLNRVIGHVWAGRTFLVVRSASAIWILTTSPLDLHAVGIVTCIKSPPLVWYDTILAASEVSWLVYVLNDIFTCYTEQYTAVYASKSSLLTSFIVSIWTFLAPQHSTVALGRTCTYVDMDFELACTSAAVAVGSPWRLAVVFCIALASITTSYVVGRFLWQPNLPPIPVKSWLLSAQSFYLLDFTEWYFQGEYFLDKTSAMMAGVLSVVYDGRLYLFDIKTWRLVSLPALHISLRDPDARRFRHAIPLSRI</sequence>
<organism evidence="2 3">
    <name type="scientific">Achlya hypogyna</name>
    <name type="common">Oomycete</name>
    <name type="synonym">Protoachlya hypogyna</name>
    <dbReference type="NCBI Taxonomy" id="1202772"/>
    <lineage>
        <taxon>Eukaryota</taxon>
        <taxon>Sar</taxon>
        <taxon>Stramenopiles</taxon>
        <taxon>Oomycota</taxon>
        <taxon>Saprolegniomycetes</taxon>
        <taxon>Saprolegniales</taxon>
        <taxon>Achlyaceae</taxon>
        <taxon>Achlya</taxon>
    </lineage>
</organism>
<proteinExistence type="predicted"/>
<name>A0A1V9YZA2_ACHHY</name>
<gene>
    <name evidence="2" type="ORF">ACHHYP_04976</name>
</gene>
<feature type="transmembrane region" description="Helical" evidence="1">
    <location>
        <begin position="575"/>
        <end position="599"/>
    </location>
</feature>
<keyword evidence="1" id="KW-0472">Membrane</keyword>
<keyword evidence="1" id="KW-0812">Transmembrane</keyword>
<dbReference type="OrthoDB" id="64754at2759"/>
<comment type="caution">
    <text evidence="2">The sequence shown here is derived from an EMBL/GenBank/DDBJ whole genome shotgun (WGS) entry which is preliminary data.</text>
</comment>
<evidence type="ECO:0000256" key="1">
    <source>
        <dbReference type="SAM" id="Phobius"/>
    </source>
</evidence>
<feature type="transmembrane region" description="Helical" evidence="1">
    <location>
        <begin position="697"/>
        <end position="718"/>
    </location>
</feature>
<feature type="transmembrane region" description="Helical" evidence="1">
    <location>
        <begin position="747"/>
        <end position="767"/>
    </location>
</feature>
<feature type="transmembrane region" description="Helical" evidence="1">
    <location>
        <begin position="1517"/>
        <end position="1535"/>
    </location>
</feature>
<feature type="transmembrane region" description="Helical" evidence="1">
    <location>
        <begin position="1586"/>
        <end position="1607"/>
    </location>
</feature>
<feature type="transmembrane region" description="Helical" evidence="1">
    <location>
        <begin position="26"/>
        <end position="47"/>
    </location>
</feature>
<evidence type="ECO:0000313" key="3">
    <source>
        <dbReference type="Proteomes" id="UP000243579"/>
    </source>
</evidence>
<dbReference type="EMBL" id="JNBR01000557">
    <property type="protein sequence ID" value="OQR91088.1"/>
    <property type="molecule type" value="Genomic_DNA"/>
</dbReference>
<feature type="transmembrane region" description="Helical" evidence="1">
    <location>
        <begin position="880"/>
        <end position="900"/>
    </location>
</feature>
<feature type="transmembrane region" description="Helical" evidence="1">
    <location>
        <begin position="1642"/>
        <end position="1666"/>
    </location>
</feature>
<accession>A0A1V9YZA2</accession>
<feature type="transmembrane region" description="Helical" evidence="1">
    <location>
        <begin position="1555"/>
        <end position="1574"/>
    </location>
</feature>
<protein>
    <submittedName>
        <fullName evidence="2">Uncharacterized protein</fullName>
    </submittedName>
</protein>
<feature type="transmembrane region" description="Helical" evidence="1">
    <location>
        <begin position="1475"/>
        <end position="1496"/>
    </location>
</feature>
<dbReference type="Proteomes" id="UP000243579">
    <property type="component" value="Unassembled WGS sequence"/>
</dbReference>
<keyword evidence="3" id="KW-1185">Reference proteome</keyword>
<reference evidence="2 3" key="1">
    <citation type="journal article" date="2014" name="Genome Biol. Evol.">
        <title>The secreted proteins of Achlya hypogyna and Thraustotheca clavata identify the ancestral oomycete secretome and reveal gene acquisitions by horizontal gene transfer.</title>
        <authorList>
            <person name="Misner I."/>
            <person name="Blouin N."/>
            <person name="Leonard G."/>
            <person name="Richards T.A."/>
            <person name="Lane C.E."/>
        </authorList>
    </citation>
    <scope>NUCLEOTIDE SEQUENCE [LARGE SCALE GENOMIC DNA]</scope>
    <source>
        <strain evidence="2 3">ATCC 48635</strain>
    </source>
</reference>
<keyword evidence="1" id="KW-1133">Transmembrane helix</keyword>